<keyword evidence="2" id="KW-1185">Reference proteome</keyword>
<accession>A0A9J6A543</accession>
<comment type="caution">
    <text evidence="1">The sequence shown here is derived from an EMBL/GenBank/DDBJ whole genome shotgun (WGS) entry which is preliminary data.</text>
</comment>
<reference evidence="1 2" key="1">
    <citation type="submission" date="2020-09" db="EMBL/GenBank/DDBJ databases">
        <title>De no assembly of potato wild relative species, Solanum commersonii.</title>
        <authorList>
            <person name="Cho K."/>
        </authorList>
    </citation>
    <scope>NUCLEOTIDE SEQUENCE [LARGE SCALE GENOMIC DNA]</scope>
    <source>
        <strain evidence="1">LZ3.2</strain>
        <tissue evidence="1">Leaf</tissue>
    </source>
</reference>
<proteinExistence type="predicted"/>
<evidence type="ECO:0000313" key="2">
    <source>
        <dbReference type="Proteomes" id="UP000824120"/>
    </source>
</evidence>
<name>A0A9J6A543_SOLCO</name>
<gene>
    <name evidence="1" type="ORF">H5410_004714</name>
</gene>
<organism evidence="1 2">
    <name type="scientific">Solanum commersonii</name>
    <name type="common">Commerson's wild potato</name>
    <name type="synonym">Commerson's nightshade</name>
    <dbReference type="NCBI Taxonomy" id="4109"/>
    <lineage>
        <taxon>Eukaryota</taxon>
        <taxon>Viridiplantae</taxon>
        <taxon>Streptophyta</taxon>
        <taxon>Embryophyta</taxon>
        <taxon>Tracheophyta</taxon>
        <taxon>Spermatophyta</taxon>
        <taxon>Magnoliopsida</taxon>
        <taxon>eudicotyledons</taxon>
        <taxon>Gunneridae</taxon>
        <taxon>Pentapetalae</taxon>
        <taxon>asterids</taxon>
        <taxon>lamiids</taxon>
        <taxon>Solanales</taxon>
        <taxon>Solanaceae</taxon>
        <taxon>Solanoideae</taxon>
        <taxon>Solaneae</taxon>
        <taxon>Solanum</taxon>
    </lineage>
</organism>
<dbReference type="AlphaFoldDB" id="A0A9J6A543"/>
<dbReference type="Proteomes" id="UP000824120">
    <property type="component" value="Chromosome 2"/>
</dbReference>
<evidence type="ECO:0000313" key="1">
    <source>
        <dbReference type="EMBL" id="KAG5619496.1"/>
    </source>
</evidence>
<sequence>MRASCTYRGHLSRTVLSGVWCGATFACFWESGKFDGMHGLSVLRRRRRCTHGTRKAKHRRQCTTYNVLRRCGCWVFIFEAIHVRRISGIQFVWLGWIPASSSDVLTRMPSRSRIKRNLGLLDVGITRVQSVAFRPSHSMYGVNPKAALAFHAFLALLYDGVVHKRWLKFSNSVDAMGMGTSPAPIGPKQMLFADDDRARLGPDLARTGAPGSCGAWRC</sequence>
<dbReference type="EMBL" id="JACXVP010000002">
    <property type="protein sequence ID" value="KAG5619496.1"/>
    <property type="molecule type" value="Genomic_DNA"/>
</dbReference>
<dbReference type="PROSITE" id="PS51257">
    <property type="entry name" value="PROKAR_LIPOPROTEIN"/>
    <property type="match status" value="1"/>
</dbReference>
<protein>
    <submittedName>
        <fullName evidence="1">Uncharacterized protein</fullName>
    </submittedName>
</protein>